<dbReference type="RefSeq" id="WP_422919594.1">
    <property type="nucleotide sequence ID" value="NZ_JAMZEJ010000004.1"/>
</dbReference>
<comment type="caution">
    <text evidence="10">Lacks conserved residue(s) required for the propagation of feature annotation.</text>
</comment>
<keyword evidence="10" id="KW-0050">Antiport</keyword>
<comment type="function">
    <text evidence="10">Na(+)/H(+) antiporter that extrudes sodium in exchange for external protons.</text>
</comment>
<feature type="transmembrane region" description="Helical" evidence="10">
    <location>
        <begin position="309"/>
        <end position="334"/>
    </location>
</feature>
<evidence type="ECO:0000259" key="11">
    <source>
        <dbReference type="Pfam" id="PF00999"/>
    </source>
</evidence>
<dbReference type="Proteomes" id="UP001524547">
    <property type="component" value="Unassembled WGS sequence"/>
</dbReference>
<evidence type="ECO:0000256" key="8">
    <source>
        <dbReference type="ARBA" id="ARBA00023136"/>
    </source>
</evidence>
<feature type="domain" description="Cation/H+ exchanger transmembrane" evidence="11">
    <location>
        <begin position="12"/>
        <end position="415"/>
    </location>
</feature>
<keyword evidence="5 10" id="KW-1133">Transmembrane helix</keyword>
<evidence type="ECO:0000256" key="6">
    <source>
        <dbReference type="ARBA" id="ARBA00023053"/>
    </source>
</evidence>
<dbReference type="PANTHER" id="PTHR10110:SF86">
    <property type="entry name" value="SODIUM_HYDROGEN EXCHANGER 7"/>
    <property type="match status" value="1"/>
</dbReference>
<keyword evidence="8 10" id="KW-0472">Membrane</keyword>
<dbReference type="Pfam" id="PF00999">
    <property type="entry name" value="Na_H_Exchanger"/>
    <property type="match status" value="1"/>
</dbReference>
<feature type="transmembrane region" description="Helical" evidence="10">
    <location>
        <begin position="390"/>
        <end position="415"/>
    </location>
</feature>
<dbReference type="EMBL" id="JAMZEJ010000004">
    <property type="protein sequence ID" value="MCQ8240866.1"/>
    <property type="molecule type" value="Genomic_DNA"/>
</dbReference>
<feature type="transmembrane region" description="Helical" evidence="10">
    <location>
        <begin position="237"/>
        <end position="256"/>
    </location>
</feature>
<keyword evidence="4 10" id="KW-0812">Transmembrane</keyword>
<accession>A0ABT1VX05</accession>
<comment type="caution">
    <text evidence="12">The sequence shown here is derived from an EMBL/GenBank/DDBJ whole genome shotgun (WGS) entry which is preliminary data.</text>
</comment>
<keyword evidence="6 10" id="KW-0915">Sodium</keyword>
<feature type="transmembrane region" description="Helical" evidence="10">
    <location>
        <begin position="80"/>
        <end position="104"/>
    </location>
</feature>
<comment type="similarity">
    <text evidence="10">Belongs to the monovalent cation:proton antiporter 1 (CPA1) transporter (TC 2.A.36) family.</text>
</comment>
<name>A0ABT1VX05_9PROT</name>
<keyword evidence="10" id="KW-0997">Cell inner membrane</keyword>
<feature type="transmembrane region" description="Helical" evidence="10">
    <location>
        <begin position="354"/>
        <end position="378"/>
    </location>
</feature>
<dbReference type="NCBIfam" id="TIGR00831">
    <property type="entry name" value="a_cpa1"/>
    <property type="match status" value="1"/>
</dbReference>
<evidence type="ECO:0000256" key="2">
    <source>
        <dbReference type="ARBA" id="ARBA00022448"/>
    </source>
</evidence>
<dbReference type="InterPro" id="IPR006153">
    <property type="entry name" value="Cation/H_exchanger_TM"/>
</dbReference>
<proteinExistence type="inferred from homology"/>
<dbReference type="InterPro" id="IPR018422">
    <property type="entry name" value="Cation/H_exchanger_CPA1"/>
</dbReference>
<keyword evidence="2 10" id="KW-0813">Transport</keyword>
<reference evidence="12 13" key="1">
    <citation type="submission" date="2022-06" db="EMBL/GenBank/DDBJ databases">
        <title>Rhizosaccharibacter gen. nov. sp. nov. KSS12, endophytic bacteria isolated from sugarcane.</title>
        <authorList>
            <person name="Pitiwittayakul N."/>
        </authorList>
    </citation>
    <scope>NUCLEOTIDE SEQUENCE [LARGE SCALE GENOMIC DNA]</scope>
    <source>
        <strain evidence="12 13">KSS12</strain>
    </source>
</reference>
<feature type="transmembrane region" description="Helical" evidence="10">
    <location>
        <begin position="52"/>
        <end position="68"/>
    </location>
</feature>
<dbReference type="InterPro" id="IPR004705">
    <property type="entry name" value="Cation/H_exchanger_CPA1_bac"/>
</dbReference>
<evidence type="ECO:0000256" key="5">
    <source>
        <dbReference type="ARBA" id="ARBA00022989"/>
    </source>
</evidence>
<keyword evidence="13" id="KW-1185">Reference proteome</keyword>
<evidence type="ECO:0000256" key="4">
    <source>
        <dbReference type="ARBA" id="ARBA00022692"/>
    </source>
</evidence>
<keyword evidence="9 10" id="KW-0739">Sodium transport</keyword>
<protein>
    <submittedName>
        <fullName evidence="12">Na+/H+ antiporter</fullName>
    </submittedName>
</protein>
<keyword evidence="3" id="KW-1003">Cell membrane</keyword>
<comment type="subcellular location">
    <subcellularLocation>
        <location evidence="10">Cell inner membrane</location>
        <topology evidence="10">Multi-pass membrane protein</topology>
    </subcellularLocation>
    <subcellularLocation>
        <location evidence="1">Cell membrane</location>
        <topology evidence="1">Multi-pass membrane protein</topology>
    </subcellularLocation>
</comment>
<evidence type="ECO:0000256" key="9">
    <source>
        <dbReference type="ARBA" id="ARBA00023201"/>
    </source>
</evidence>
<evidence type="ECO:0000256" key="7">
    <source>
        <dbReference type="ARBA" id="ARBA00023065"/>
    </source>
</evidence>
<organism evidence="12 13">
    <name type="scientific">Rhizosaccharibacter radicis</name>
    <dbReference type="NCBI Taxonomy" id="2782605"/>
    <lineage>
        <taxon>Bacteria</taxon>
        <taxon>Pseudomonadati</taxon>
        <taxon>Pseudomonadota</taxon>
        <taxon>Alphaproteobacteria</taxon>
        <taxon>Acetobacterales</taxon>
        <taxon>Acetobacteraceae</taxon>
        <taxon>Rhizosaccharibacter</taxon>
    </lineage>
</organism>
<dbReference type="PANTHER" id="PTHR10110">
    <property type="entry name" value="SODIUM/HYDROGEN EXCHANGER"/>
    <property type="match status" value="1"/>
</dbReference>
<evidence type="ECO:0000256" key="3">
    <source>
        <dbReference type="ARBA" id="ARBA00022475"/>
    </source>
</evidence>
<evidence type="ECO:0000313" key="12">
    <source>
        <dbReference type="EMBL" id="MCQ8240866.1"/>
    </source>
</evidence>
<feature type="transmembrane region" description="Helical" evidence="10">
    <location>
        <begin position="153"/>
        <end position="174"/>
    </location>
</feature>
<feature type="transmembrane region" description="Helical" evidence="10">
    <location>
        <begin position="180"/>
        <end position="202"/>
    </location>
</feature>
<keyword evidence="7 10" id="KW-0406">Ion transport</keyword>
<evidence type="ECO:0000313" key="13">
    <source>
        <dbReference type="Proteomes" id="UP001524547"/>
    </source>
</evidence>
<dbReference type="Gene3D" id="6.10.140.1330">
    <property type="match status" value="1"/>
</dbReference>
<sequence>MPIVLTVLVLLFITVLSSLLSRLVRLPLPLLQIFLGVGAALLGMEVSFKPELFLLLFIPPLLFSDAYLTPKREFRELRGVIVMLALGLVIFTTIGCGYFIHWLVPGIPLSAAFALAAVLSPTDAVAVSGMLHGRPVPRRFIHILSGESLLNDASGLVCFKFAVAAALTGTFSLAGATGAFLLVSLGGLAVGAALAWLMGVAVRWLIARNLEDPASFAVLGALLPFASYLAAEELQVSGILAAVAAGLTISQMRAFHGTRTHTRLAGGAIWNAISFTFNGMIFLLLGLQLPSILRDGFHTASATGSSPWLLGGSIVLITVMLALLRVVWVGATLLSRMMMSRWRKVRDTTPSPRIIVAFGIAGVKGAVTLAAILSLPTAALDGAEFPGRELLVTLAAGVILCSLVMATVALPPLLAGTAMGDLDPMAKEVDGARLQLARVAVEAVERGNLLATTAAVQEEPDRVTDRETVSEAVLGDMRDRLARLSLIDGVADADEEEVRSRRAVLRRQRMEASMRLRIVRLQRDALTALRTSGQINDESERLLERELDYEEEVLRNAARLLPRPAEIAAGAPAGS</sequence>
<gene>
    <name evidence="12" type="ORF">NFI88_08465</name>
</gene>
<evidence type="ECO:0000256" key="10">
    <source>
        <dbReference type="RuleBase" id="RU366002"/>
    </source>
</evidence>
<feature type="transmembrane region" description="Helical" evidence="10">
    <location>
        <begin position="268"/>
        <end position="289"/>
    </location>
</feature>
<evidence type="ECO:0000256" key="1">
    <source>
        <dbReference type="ARBA" id="ARBA00004651"/>
    </source>
</evidence>